<dbReference type="Proteomes" id="UP000178347">
    <property type="component" value="Unassembled WGS sequence"/>
</dbReference>
<proteinExistence type="predicted"/>
<sequence length="250" mass="28573">MKIVAIIQARMGASRLPGKVLLDIGGKKAIELVWERVSQSRKVAEIWLATTTSPGDDELYHFIAGKRIKCYRGSEFDVLDRYYQTALLAAAGAVVRITGDCPFIDPSVIDEVIAAFLEGNYDYVSNTHPPTFPDGLDVEVFSFAALKKTWAEAILKSEREHVTSHIWNHPEKFKLKNVESKKNYSRERWTLDTKDDLEFIRRVVGEFQKHGKGFLSWLDILDIVSQHPEWTSLNSHQRRNEGYFKSLAED</sequence>
<dbReference type="PANTHER" id="PTHR42866">
    <property type="entry name" value="3-DEOXY-MANNO-OCTULOSONATE CYTIDYLYLTRANSFERASE"/>
    <property type="match status" value="1"/>
</dbReference>
<dbReference type="PANTHER" id="PTHR42866:SF1">
    <property type="entry name" value="SPORE COAT POLYSACCHARIDE BIOSYNTHESIS PROTEIN SPSF"/>
    <property type="match status" value="1"/>
</dbReference>
<evidence type="ECO:0000313" key="1">
    <source>
        <dbReference type="EMBL" id="OGH74329.1"/>
    </source>
</evidence>
<dbReference type="InterPro" id="IPR003329">
    <property type="entry name" value="Cytidylyl_trans"/>
</dbReference>
<dbReference type="SUPFAM" id="SSF53448">
    <property type="entry name" value="Nucleotide-diphospho-sugar transferases"/>
    <property type="match status" value="1"/>
</dbReference>
<dbReference type="GO" id="GO:0005829">
    <property type="term" value="C:cytosol"/>
    <property type="evidence" value="ECO:0007669"/>
    <property type="project" value="TreeGrafter"/>
</dbReference>
<dbReference type="AlphaFoldDB" id="A0A1F6MRN4"/>
<accession>A0A1F6MRN4</accession>
<gene>
    <name evidence="1" type="ORF">A3G00_02655</name>
</gene>
<comment type="caution">
    <text evidence="1">The sequence shown here is derived from an EMBL/GenBank/DDBJ whole genome shotgun (WGS) entry which is preliminary data.</text>
</comment>
<dbReference type="STRING" id="1798692.A3G00_02655"/>
<dbReference type="Pfam" id="PF02348">
    <property type="entry name" value="CTP_transf_3"/>
    <property type="match status" value="1"/>
</dbReference>
<dbReference type="CDD" id="cd02518">
    <property type="entry name" value="GT2_SpsF"/>
    <property type="match status" value="1"/>
</dbReference>
<dbReference type="EMBL" id="MFQN01000019">
    <property type="protein sequence ID" value="OGH74329.1"/>
    <property type="molecule type" value="Genomic_DNA"/>
</dbReference>
<protein>
    <recommendedName>
        <fullName evidence="3">Acylneuraminate cytidylyltransferase</fullName>
    </recommendedName>
</protein>
<evidence type="ECO:0008006" key="3">
    <source>
        <dbReference type="Google" id="ProtNLM"/>
    </source>
</evidence>
<reference evidence="1 2" key="1">
    <citation type="journal article" date="2016" name="Nat. Commun.">
        <title>Thousands of microbial genomes shed light on interconnected biogeochemical processes in an aquifer system.</title>
        <authorList>
            <person name="Anantharaman K."/>
            <person name="Brown C.T."/>
            <person name="Hug L.A."/>
            <person name="Sharon I."/>
            <person name="Castelle C.J."/>
            <person name="Probst A.J."/>
            <person name="Thomas B.C."/>
            <person name="Singh A."/>
            <person name="Wilkins M.J."/>
            <person name="Karaoz U."/>
            <person name="Brodie E.L."/>
            <person name="Williams K.H."/>
            <person name="Hubbard S.S."/>
            <person name="Banfield J.F."/>
        </authorList>
    </citation>
    <scope>NUCLEOTIDE SEQUENCE [LARGE SCALE GENOMIC DNA]</scope>
</reference>
<dbReference type="InterPro" id="IPR029044">
    <property type="entry name" value="Nucleotide-diphossugar_trans"/>
</dbReference>
<organism evidence="1 2">
    <name type="scientific">Candidatus Magasanikbacteria bacterium RIFCSPLOWO2_12_FULL_43_12</name>
    <dbReference type="NCBI Taxonomy" id="1798692"/>
    <lineage>
        <taxon>Bacteria</taxon>
        <taxon>Candidatus Magasanikiibacteriota</taxon>
    </lineage>
</organism>
<name>A0A1F6MRN4_9BACT</name>
<evidence type="ECO:0000313" key="2">
    <source>
        <dbReference type="Proteomes" id="UP000178347"/>
    </source>
</evidence>
<dbReference type="Gene3D" id="3.90.550.10">
    <property type="entry name" value="Spore Coat Polysaccharide Biosynthesis Protein SpsA, Chain A"/>
    <property type="match status" value="1"/>
</dbReference>